<sequence length="423" mass="48365">MKPKMARKPRPTDEVSSPPLSPTSGRMVHKKRRIESESSSPVRKQSTASMGEKACKQSPKGPKHKEPAVRECKVPKEDKPMSPLPPIHVDDQQPCSSTAPITTVQAPPEFLAFDYNLQCPTLRGVLKAEETLSSIKTEVLRALQHELEAMLAHTMDFMRRAAGDLQFLETGDYPMVNLKNRAMPCYQMRQAPNSPMSPTTQVHHEISLRSLLIPAAAPDEDVDVWPPPHLATRYQSYLAMEKEENVIDRKALDEFAKFMDDEMNEVDLDFVTVRVPEYRNRLRYASMLDVFSEFERRLHDHALQLQQMNTGRSGGKVVYNNCARSSTWWSNPIAGLGAAEAFSRNFREKRESFIAERRVKMMRVNLLPSLSFQSLDEKRAAAARESALRQENEELKEKLKKAEEKEETLMDKEKKVKEKKKEE</sequence>
<comment type="caution">
    <text evidence="2">The sequence shown here is derived from an EMBL/GenBank/DDBJ whole genome shotgun (WGS) entry which is preliminary data.</text>
</comment>
<keyword evidence="3" id="KW-1185">Reference proteome</keyword>
<feature type="region of interest" description="Disordered" evidence="1">
    <location>
        <begin position="1"/>
        <end position="84"/>
    </location>
</feature>
<organism evidence="2 3">
    <name type="scientific">Pristionchus fissidentatus</name>
    <dbReference type="NCBI Taxonomy" id="1538716"/>
    <lineage>
        <taxon>Eukaryota</taxon>
        <taxon>Metazoa</taxon>
        <taxon>Ecdysozoa</taxon>
        <taxon>Nematoda</taxon>
        <taxon>Chromadorea</taxon>
        <taxon>Rhabditida</taxon>
        <taxon>Rhabditina</taxon>
        <taxon>Diplogasteromorpha</taxon>
        <taxon>Diplogasteroidea</taxon>
        <taxon>Neodiplogasteridae</taxon>
        <taxon>Pristionchus</taxon>
    </lineage>
</organism>
<evidence type="ECO:0000313" key="2">
    <source>
        <dbReference type="EMBL" id="GMT25121.1"/>
    </source>
</evidence>
<protein>
    <submittedName>
        <fullName evidence="2">Uncharacterized protein</fullName>
    </submittedName>
</protein>
<name>A0AAV5VZY5_9BILA</name>
<dbReference type="AlphaFoldDB" id="A0AAV5VZY5"/>
<evidence type="ECO:0000313" key="3">
    <source>
        <dbReference type="Proteomes" id="UP001432322"/>
    </source>
</evidence>
<accession>A0AAV5VZY5</accession>
<dbReference type="Proteomes" id="UP001432322">
    <property type="component" value="Unassembled WGS sequence"/>
</dbReference>
<evidence type="ECO:0000256" key="1">
    <source>
        <dbReference type="SAM" id="MobiDB-lite"/>
    </source>
</evidence>
<dbReference type="EMBL" id="BTSY01000004">
    <property type="protein sequence ID" value="GMT25121.1"/>
    <property type="molecule type" value="Genomic_DNA"/>
</dbReference>
<feature type="region of interest" description="Disordered" evidence="1">
    <location>
        <begin position="386"/>
        <end position="423"/>
    </location>
</feature>
<feature type="non-terminal residue" evidence="2">
    <location>
        <position position="423"/>
    </location>
</feature>
<gene>
    <name evidence="2" type="ORF">PFISCL1PPCAC_16418</name>
</gene>
<proteinExistence type="predicted"/>
<feature type="compositionally biased region" description="Basic and acidic residues" evidence="1">
    <location>
        <begin position="64"/>
        <end position="80"/>
    </location>
</feature>
<reference evidence="2" key="1">
    <citation type="submission" date="2023-10" db="EMBL/GenBank/DDBJ databases">
        <title>Genome assembly of Pristionchus species.</title>
        <authorList>
            <person name="Yoshida K."/>
            <person name="Sommer R.J."/>
        </authorList>
    </citation>
    <scope>NUCLEOTIDE SEQUENCE</scope>
    <source>
        <strain evidence="2">RS5133</strain>
    </source>
</reference>
<feature type="compositionally biased region" description="Polar residues" evidence="1">
    <location>
        <begin position="37"/>
        <end position="49"/>
    </location>
</feature>